<keyword evidence="3" id="KW-0732">Signal</keyword>
<feature type="region of interest" description="Disordered" evidence="1">
    <location>
        <begin position="385"/>
        <end position="525"/>
    </location>
</feature>
<dbReference type="Proteomes" id="UP001629113">
    <property type="component" value="Unassembled WGS sequence"/>
</dbReference>
<feature type="chain" id="PRO_5046582746" evidence="3">
    <location>
        <begin position="21"/>
        <end position="595"/>
    </location>
</feature>
<feature type="compositionally biased region" description="Polar residues" evidence="1">
    <location>
        <begin position="423"/>
        <end position="438"/>
    </location>
</feature>
<feature type="compositionally biased region" description="Polar residues" evidence="1">
    <location>
        <begin position="472"/>
        <end position="493"/>
    </location>
</feature>
<keyword evidence="5" id="KW-1185">Reference proteome</keyword>
<keyword evidence="2" id="KW-0472">Membrane</keyword>
<comment type="caution">
    <text evidence="4">The sequence shown here is derived from an EMBL/GenBank/DDBJ whole genome shotgun (WGS) entry which is preliminary data.</text>
</comment>
<keyword evidence="2" id="KW-1133">Transmembrane helix</keyword>
<reference evidence="4 5" key="1">
    <citation type="submission" date="2024-06" db="EMBL/GenBank/DDBJ databases">
        <title>Complete genome of Phlyctema vagabunda strain 19-DSS-EL-015.</title>
        <authorList>
            <person name="Fiorenzani C."/>
        </authorList>
    </citation>
    <scope>NUCLEOTIDE SEQUENCE [LARGE SCALE GENOMIC DNA]</scope>
    <source>
        <strain evidence="4 5">19-DSS-EL-015</strain>
    </source>
</reference>
<name>A0ABR4PSI4_9HELO</name>
<organism evidence="4 5">
    <name type="scientific">Phlyctema vagabunda</name>
    <dbReference type="NCBI Taxonomy" id="108571"/>
    <lineage>
        <taxon>Eukaryota</taxon>
        <taxon>Fungi</taxon>
        <taxon>Dikarya</taxon>
        <taxon>Ascomycota</taxon>
        <taxon>Pezizomycotina</taxon>
        <taxon>Leotiomycetes</taxon>
        <taxon>Helotiales</taxon>
        <taxon>Dermateaceae</taxon>
        <taxon>Phlyctema</taxon>
    </lineage>
</organism>
<protein>
    <submittedName>
        <fullName evidence="4">LPXTG-domain-containing protein</fullName>
    </submittedName>
</protein>
<proteinExistence type="predicted"/>
<feature type="compositionally biased region" description="Low complexity" evidence="1">
    <location>
        <begin position="391"/>
        <end position="418"/>
    </location>
</feature>
<evidence type="ECO:0000313" key="5">
    <source>
        <dbReference type="Proteomes" id="UP001629113"/>
    </source>
</evidence>
<keyword evidence="2" id="KW-0812">Transmembrane</keyword>
<evidence type="ECO:0000256" key="3">
    <source>
        <dbReference type="SAM" id="SignalP"/>
    </source>
</evidence>
<gene>
    <name evidence="4" type="ORF">PVAG01_02662</name>
</gene>
<evidence type="ECO:0000313" key="4">
    <source>
        <dbReference type="EMBL" id="KAL3425871.1"/>
    </source>
</evidence>
<evidence type="ECO:0000256" key="1">
    <source>
        <dbReference type="SAM" id="MobiDB-lite"/>
    </source>
</evidence>
<evidence type="ECO:0000256" key="2">
    <source>
        <dbReference type="SAM" id="Phobius"/>
    </source>
</evidence>
<feature type="transmembrane region" description="Helical" evidence="2">
    <location>
        <begin position="233"/>
        <end position="255"/>
    </location>
</feature>
<feature type="region of interest" description="Disordered" evidence="1">
    <location>
        <begin position="568"/>
        <end position="595"/>
    </location>
</feature>
<feature type="compositionally biased region" description="Polar residues" evidence="1">
    <location>
        <begin position="572"/>
        <end position="585"/>
    </location>
</feature>
<dbReference type="EMBL" id="JBFCZG010000002">
    <property type="protein sequence ID" value="KAL3425871.1"/>
    <property type="molecule type" value="Genomic_DNA"/>
</dbReference>
<feature type="compositionally biased region" description="Polar residues" evidence="1">
    <location>
        <begin position="448"/>
        <end position="457"/>
    </location>
</feature>
<accession>A0ABR4PSI4</accession>
<sequence length="595" mass="64555">MAILSITSLIVLLVVNNALALQVSPNSPCALQCLDDPTQDVSSPDASNTYGGDLSCLDTTYDSTAVGQKFKSCITCLSNSTASDAGENDQDWFLYNLRYSLSSCLFDFSRPSDAVSTPCSTKLSCEPLQEALEIGNFMPGNQSTYSYCSARQHSFMGGSLDACINCLRSSQAEVYLSNFLVALKAGCQQQPPVGTNIGFEGSLFSTRTVNITYPGYNPTSDKETKHGLTKRTMIGMSVGLGILGIILAAIIFVCCRKRRAARRLMKLHSPLDARFGATDITSPNAGAYGNPYANPPIAIGHQFASTSLSAKEIQTLEGRGVLPKTSPQVSPQFSNYKMPETQQRFNKHPPNYNEAVANIPAHQAYVPSTNGLASPATSFNTDNSYQLASYPSSRSSPNVIPPSRISPNSIPPSRTSPNVIPPSRTSPNSIPPSRTSPRNVPPPIVTSLGRQQVNGSEAIQAEHDRQERQWAMQHQQELPPTSLAENRSYSNRSVQHDRVGEMQAPARSVSRDAWKSAQRSTSRSGIGNVNASAVESMDVPVQISAPIVVHGGRFDFEMAQRERAAREAYLAQTPTWPTRDSQMTDSPDEQWPGNY</sequence>
<feature type="signal peptide" evidence="3">
    <location>
        <begin position="1"/>
        <end position="20"/>
    </location>
</feature>